<feature type="transmembrane region" description="Helical" evidence="2">
    <location>
        <begin position="6"/>
        <end position="28"/>
    </location>
</feature>
<evidence type="ECO:0000313" key="3">
    <source>
        <dbReference type="EMBL" id="AVG24216.1"/>
    </source>
</evidence>
<dbReference type="EMBL" id="CP026923">
    <property type="protein sequence ID" value="AVG24216.1"/>
    <property type="molecule type" value="Genomic_DNA"/>
</dbReference>
<keyword evidence="2" id="KW-0812">Transmembrane</keyword>
<evidence type="ECO:0000256" key="2">
    <source>
        <dbReference type="SAM" id="Phobius"/>
    </source>
</evidence>
<accession>A0A2L2BRB8</accession>
<keyword evidence="2" id="KW-0472">Membrane</keyword>
<proteinExistence type="predicted"/>
<feature type="region of interest" description="Disordered" evidence="1">
    <location>
        <begin position="34"/>
        <end position="90"/>
    </location>
</feature>
<dbReference type="RefSeq" id="WP_104913724.1">
    <property type="nucleotide sequence ID" value="NZ_CP026923.1"/>
</dbReference>
<feature type="compositionally biased region" description="Basic and acidic residues" evidence="1">
    <location>
        <begin position="53"/>
        <end position="67"/>
    </location>
</feature>
<reference evidence="3 4" key="1">
    <citation type="submission" date="2018-02" db="EMBL/GenBank/DDBJ databases">
        <title>Complete genome of the streamlined marine actinobacterium Pontimonas salivibrio CL-TW6 adapted to coastal planktonic lifestype.</title>
        <authorList>
            <person name="Cho B.C."/>
            <person name="Hardies S.C."/>
            <person name="Jang G.I."/>
            <person name="Hwang C.Y."/>
        </authorList>
    </citation>
    <scope>NUCLEOTIDE SEQUENCE [LARGE SCALE GENOMIC DNA]</scope>
    <source>
        <strain evidence="3 4">CL-TW6</strain>
    </source>
</reference>
<dbReference type="KEGG" id="psai:C3B54_111266"/>
<keyword evidence="4" id="KW-1185">Reference proteome</keyword>
<gene>
    <name evidence="3" type="ORF">C3B54_111266</name>
</gene>
<keyword evidence="2" id="KW-1133">Transmembrane helix</keyword>
<protein>
    <submittedName>
        <fullName evidence="3">Uncharacterized protein</fullName>
    </submittedName>
</protein>
<dbReference type="AlphaFoldDB" id="A0A2L2BRB8"/>
<evidence type="ECO:0000313" key="4">
    <source>
        <dbReference type="Proteomes" id="UP000243077"/>
    </source>
</evidence>
<dbReference type="Proteomes" id="UP000243077">
    <property type="component" value="Chromosome"/>
</dbReference>
<evidence type="ECO:0000256" key="1">
    <source>
        <dbReference type="SAM" id="MobiDB-lite"/>
    </source>
</evidence>
<organism evidence="3 4">
    <name type="scientific">Pontimonas salivibrio</name>
    <dbReference type="NCBI Taxonomy" id="1159327"/>
    <lineage>
        <taxon>Bacteria</taxon>
        <taxon>Bacillati</taxon>
        <taxon>Actinomycetota</taxon>
        <taxon>Actinomycetes</taxon>
        <taxon>Micrococcales</taxon>
        <taxon>Microbacteriaceae</taxon>
        <taxon>Pontimonas</taxon>
    </lineage>
</organism>
<name>A0A2L2BRB8_9MICO</name>
<sequence>MENLISLGAGIAIIAALIWFVSKVLSIWSETFSTPSTKTLRPAETSRSGPDANGDHPDGMNEGDFHSGRGGYEPGTAYPDTHYGEYGRDE</sequence>